<dbReference type="PANTHER" id="PTHR30024">
    <property type="entry name" value="ALIPHATIC SULFONATES-BINDING PROTEIN-RELATED"/>
    <property type="match status" value="1"/>
</dbReference>
<name>A0A932ZT84_UNCTE</name>
<evidence type="ECO:0000259" key="1">
    <source>
        <dbReference type="Pfam" id="PF09084"/>
    </source>
</evidence>
<dbReference type="PANTHER" id="PTHR30024:SF42">
    <property type="entry name" value="ALIPHATIC SULFONATES-BINDING PROTEIN-RELATED"/>
    <property type="match status" value="1"/>
</dbReference>
<protein>
    <submittedName>
        <fullName evidence="2">ABC transporter substrate-binding protein</fullName>
    </submittedName>
</protein>
<dbReference type="AlphaFoldDB" id="A0A932ZT84"/>
<dbReference type="InterPro" id="IPR015168">
    <property type="entry name" value="SsuA/THI5"/>
</dbReference>
<gene>
    <name evidence="2" type="ORF">HY618_01975</name>
</gene>
<evidence type="ECO:0000313" key="2">
    <source>
        <dbReference type="EMBL" id="MBI4251201.1"/>
    </source>
</evidence>
<sequence>MARIGKWGIGLALAGAMLASGWSAEGAEKFRIGIHRALFGSFEVIADRMGYWREEGLDYTVQYFKQGKLMRNAVIQGNLDVGTTGFSPFVTALSKGGKVTGIAVTSDICGQQRVMVAKNSPIKSIKELKGKTFATSTGTSVDFAFKSKILPRHGLAEKDLKYLNLVSTDVVAALVSGNADAAIVGDPQGEIAFQKGLVRELENFCPYDKTRMMHVGNPKTLKDNSEQYVKYFRGWLRAHKLLKEDPEKFAKVYHENLLEVGDKTEYKIVLAVLKRLKSEPFFNEDIRHNLAEMAQVQQKLGWIKSSPDFLKGTGMDDSLIRKAAGMPKN</sequence>
<dbReference type="Proteomes" id="UP000752292">
    <property type="component" value="Unassembled WGS sequence"/>
</dbReference>
<proteinExistence type="predicted"/>
<dbReference type="Gene3D" id="3.40.190.10">
    <property type="entry name" value="Periplasmic binding protein-like II"/>
    <property type="match status" value="2"/>
</dbReference>
<organism evidence="2 3">
    <name type="scientific">Tectimicrobiota bacterium</name>
    <dbReference type="NCBI Taxonomy" id="2528274"/>
    <lineage>
        <taxon>Bacteria</taxon>
        <taxon>Pseudomonadati</taxon>
        <taxon>Nitrospinota/Tectimicrobiota group</taxon>
        <taxon>Candidatus Tectimicrobiota</taxon>
    </lineage>
</organism>
<dbReference type="Pfam" id="PF09084">
    <property type="entry name" value="NMT1"/>
    <property type="match status" value="1"/>
</dbReference>
<evidence type="ECO:0000313" key="3">
    <source>
        <dbReference type="Proteomes" id="UP000752292"/>
    </source>
</evidence>
<accession>A0A932ZT84</accession>
<feature type="domain" description="SsuA/THI5-like" evidence="1">
    <location>
        <begin position="44"/>
        <end position="248"/>
    </location>
</feature>
<reference evidence="2" key="1">
    <citation type="submission" date="2020-07" db="EMBL/GenBank/DDBJ databases">
        <title>Huge and variable diversity of episymbiotic CPR bacteria and DPANN archaea in groundwater ecosystems.</title>
        <authorList>
            <person name="He C.Y."/>
            <person name="Keren R."/>
            <person name="Whittaker M."/>
            <person name="Farag I.F."/>
            <person name="Doudna J."/>
            <person name="Cate J.H.D."/>
            <person name="Banfield J.F."/>
        </authorList>
    </citation>
    <scope>NUCLEOTIDE SEQUENCE</scope>
    <source>
        <strain evidence="2">NC_groundwater_1370_Ag_S-0.2um_69_93</strain>
    </source>
</reference>
<comment type="caution">
    <text evidence="2">The sequence shown here is derived from an EMBL/GenBank/DDBJ whole genome shotgun (WGS) entry which is preliminary data.</text>
</comment>
<dbReference type="SUPFAM" id="SSF53850">
    <property type="entry name" value="Periplasmic binding protein-like II"/>
    <property type="match status" value="1"/>
</dbReference>
<dbReference type="EMBL" id="JACQRX010000085">
    <property type="protein sequence ID" value="MBI4251201.1"/>
    <property type="molecule type" value="Genomic_DNA"/>
</dbReference>